<dbReference type="Proteomes" id="UP000499080">
    <property type="component" value="Unassembled WGS sequence"/>
</dbReference>
<dbReference type="EMBL" id="BGPR01039247">
    <property type="protein sequence ID" value="GBO15179.1"/>
    <property type="molecule type" value="Genomic_DNA"/>
</dbReference>
<feature type="region of interest" description="Disordered" evidence="1">
    <location>
        <begin position="1"/>
        <end position="21"/>
    </location>
</feature>
<evidence type="ECO:0000313" key="2">
    <source>
        <dbReference type="EMBL" id="GBO15179.1"/>
    </source>
</evidence>
<reference evidence="2 3" key="1">
    <citation type="journal article" date="2019" name="Sci. Rep.">
        <title>Orb-weaving spider Araneus ventricosus genome elucidates the spidroin gene catalogue.</title>
        <authorList>
            <person name="Kono N."/>
            <person name="Nakamura H."/>
            <person name="Ohtoshi R."/>
            <person name="Moran D.A.P."/>
            <person name="Shinohara A."/>
            <person name="Yoshida Y."/>
            <person name="Fujiwara M."/>
            <person name="Mori M."/>
            <person name="Tomita M."/>
            <person name="Arakawa K."/>
        </authorList>
    </citation>
    <scope>NUCLEOTIDE SEQUENCE [LARGE SCALE GENOMIC DNA]</scope>
</reference>
<gene>
    <name evidence="2" type="ORF">AVEN_19488_1</name>
</gene>
<evidence type="ECO:0000313" key="3">
    <source>
        <dbReference type="Proteomes" id="UP000499080"/>
    </source>
</evidence>
<name>A0A4Y2UQ50_ARAVE</name>
<organism evidence="2 3">
    <name type="scientific">Araneus ventricosus</name>
    <name type="common">Orbweaver spider</name>
    <name type="synonym">Epeira ventricosa</name>
    <dbReference type="NCBI Taxonomy" id="182803"/>
    <lineage>
        <taxon>Eukaryota</taxon>
        <taxon>Metazoa</taxon>
        <taxon>Ecdysozoa</taxon>
        <taxon>Arthropoda</taxon>
        <taxon>Chelicerata</taxon>
        <taxon>Arachnida</taxon>
        <taxon>Araneae</taxon>
        <taxon>Araneomorphae</taxon>
        <taxon>Entelegynae</taxon>
        <taxon>Araneoidea</taxon>
        <taxon>Araneidae</taxon>
        <taxon>Araneus</taxon>
    </lineage>
</organism>
<sequence length="199" mass="22878">MTRTTPELVPTLQPSTPHQREDVWPLRMQLSTPHQREGRGHYACNLPRHQREDVGHYARNFHATPAGGRLPLRMQLSTPHQREDVWPLRMQPSMPNQRRTWYWPLSICNLPRHTSGRSLATTYATFHATPAGGRLATTYDLACNKPHTWRILSGIGFRTCDLTTGPPRPIILYSHNKVRSKMGLKFVSANYHQSTNIEK</sequence>
<dbReference type="AlphaFoldDB" id="A0A4Y2UQ50"/>
<comment type="caution">
    <text evidence="2">The sequence shown here is derived from an EMBL/GenBank/DDBJ whole genome shotgun (WGS) entry which is preliminary data.</text>
</comment>
<accession>A0A4Y2UQ50</accession>
<evidence type="ECO:0000256" key="1">
    <source>
        <dbReference type="SAM" id="MobiDB-lite"/>
    </source>
</evidence>
<protein>
    <submittedName>
        <fullName evidence="2">Uncharacterized protein</fullName>
    </submittedName>
</protein>
<keyword evidence="3" id="KW-1185">Reference proteome</keyword>
<proteinExistence type="predicted"/>